<dbReference type="EMBL" id="JACOFX010000004">
    <property type="protein sequence ID" value="MBC3908138.1"/>
    <property type="molecule type" value="Genomic_DNA"/>
</dbReference>
<dbReference type="SMART" id="SM00345">
    <property type="entry name" value="HTH_GNTR"/>
    <property type="match status" value="1"/>
</dbReference>
<keyword evidence="1" id="KW-0805">Transcription regulation</keyword>
<dbReference type="Pfam" id="PF07729">
    <property type="entry name" value="FCD"/>
    <property type="match status" value="1"/>
</dbReference>
<dbReference type="InterPro" id="IPR000524">
    <property type="entry name" value="Tscrpt_reg_HTH_GntR"/>
</dbReference>
<keyword evidence="2" id="KW-0238">DNA-binding</keyword>
<organism evidence="5 6">
    <name type="scientific">Undibacterium umbellatum</name>
    <dbReference type="NCBI Taxonomy" id="2762300"/>
    <lineage>
        <taxon>Bacteria</taxon>
        <taxon>Pseudomonadati</taxon>
        <taxon>Pseudomonadota</taxon>
        <taxon>Betaproteobacteria</taxon>
        <taxon>Burkholderiales</taxon>
        <taxon>Oxalobacteraceae</taxon>
        <taxon>Undibacterium</taxon>
    </lineage>
</organism>
<reference evidence="5 6" key="1">
    <citation type="submission" date="2020-08" db="EMBL/GenBank/DDBJ databases">
        <title>Novel species isolated from subtropical streams in China.</title>
        <authorList>
            <person name="Lu H."/>
        </authorList>
    </citation>
    <scope>NUCLEOTIDE SEQUENCE [LARGE SCALE GENOMIC DNA]</scope>
    <source>
        <strain evidence="5 6">NL8W</strain>
    </source>
</reference>
<evidence type="ECO:0000259" key="4">
    <source>
        <dbReference type="PROSITE" id="PS50949"/>
    </source>
</evidence>
<dbReference type="Gene3D" id="1.10.10.10">
    <property type="entry name" value="Winged helix-like DNA-binding domain superfamily/Winged helix DNA-binding domain"/>
    <property type="match status" value="1"/>
</dbReference>
<sequence>MPIPASTAPLTRSLAREEVYRNLKQWIIELQLAPGEILRDQELATQLGVSRTPVREALRQLEDEGLVVTSFHKWTKVAPSNLADIAQLYPVVAALEAAALELALPHLTPADLQELAASNDALAAAIAAQDHQLATALDAEFHAIIVRVSMNLEIEKMLASLRPRIRRIELAHFGDQRMAPQSVAEHAAIIEALRAGDSQAAVQLIKQNWSLPPDLLQLATKTTMDPAPATLT</sequence>
<keyword evidence="6" id="KW-1185">Reference proteome</keyword>
<dbReference type="Pfam" id="PF00392">
    <property type="entry name" value="GntR"/>
    <property type="match status" value="1"/>
</dbReference>
<dbReference type="PROSITE" id="PS50949">
    <property type="entry name" value="HTH_GNTR"/>
    <property type="match status" value="1"/>
</dbReference>
<comment type="caution">
    <text evidence="5">The sequence shown here is derived from an EMBL/GenBank/DDBJ whole genome shotgun (WGS) entry which is preliminary data.</text>
</comment>
<evidence type="ECO:0000256" key="3">
    <source>
        <dbReference type="ARBA" id="ARBA00023163"/>
    </source>
</evidence>
<dbReference type="SMART" id="SM00895">
    <property type="entry name" value="FCD"/>
    <property type="match status" value="1"/>
</dbReference>
<gene>
    <name evidence="5" type="ORF">H8L47_11280</name>
</gene>
<dbReference type="InterPro" id="IPR036388">
    <property type="entry name" value="WH-like_DNA-bd_sf"/>
</dbReference>
<accession>A0ABR6Z8Z1</accession>
<evidence type="ECO:0000313" key="6">
    <source>
        <dbReference type="Proteomes" id="UP000646911"/>
    </source>
</evidence>
<dbReference type="PANTHER" id="PTHR43537:SF24">
    <property type="entry name" value="GLUCONATE OPERON TRANSCRIPTIONAL REPRESSOR"/>
    <property type="match status" value="1"/>
</dbReference>
<dbReference type="Gene3D" id="1.20.120.530">
    <property type="entry name" value="GntR ligand-binding domain-like"/>
    <property type="match status" value="1"/>
</dbReference>
<dbReference type="Proteomes" id="UP000646911">
    <property type="component" value="Unassembled WGS sequence"/>
</dbReference>
<dbReference type="PRINTS" id="PR00035">
    <property type="entry name" value="HTHGNTR"/>
</dbReference>
<protein>
    <submittedName>
        <fullName evidence="5">GntR family transcriptional regulator</fullName>
    </submittedName>
</protein>
<evidence type="ECO:0000313" key="5">
    <source>
        <dbReference type="EMBL" id="MBC3908138.1"/>
    </source>
</evidence>
<dbReference type="RefSeq" id="WP_186953683.1">
    <property type="nucleotide sequence ID" value="NZ_JACOFX010000004.1"/>
</dbReference>
<dbReference type="CDD" id="cd07377">
    <property type="entry name" value="WHTH_GntR"/>
    <property type="match status" value="1"/>
</dbReference>
<feature type="domain" description="HTH gntR-type" evidence="4">
    <location>
        <begin position="13"/>
        <end position="80"/>
    </location>
</feature>
<dbReference type="InterPro" id="IPR011711">
    <property type="entry name" value="GntR_C"/>
</dbReference>
<evidence type="ECO:0000256" key="1">
    <source>
        <dbReference type="ARBA" id="ARBA00023015"/>
    </source>
</evidence>
<dbReference type="InterPro" id="IPR008920">
    <property type="entry name" value="TF_FadR/GntR_C"/>
</dbReference>
<proteinExistence type="predicted"/>
<keyword evidence="3" id="KW-0804">Transcription</keyword>
<dbReference type="SUPFAM" id="SSF48008">
    <property type="entry name" value="GntR ligand-binding domain-like"/>
    <property type="match status" value="1"/>
</dbReference>
<name>A0ABR6Z8Z1_9BURK</name>
<dbReference type="SUPFAM" id="SSF46785">
    <property type="entry name" value="Winged helix' DNA-binding domain"/>
    <property type="match status" value="1"/>
</dbReference>
<evidence type="ECO:0000256" key="2">
    <source>
        <dbReference type="ARBA" id="ARBA00023125"/>
    </source>
</evidence>
<dbReference type="InterPro" id="IPR036390">
    <property type="entry name" value="WH_DNA-bd_sf"/>
</dbReference>
<dbReference type="PANTHER" id="PTHR43537">
    <property type="entry name" value="TRANSCRIPTIONAL REGULATOR, GNTR FAMILY"/>
    <property type="match status" value="1"/>
</dbReference>